<dbReference type="EMBL" id="LUGG01000001">
    <property type="protein sequence ID" value="OBZ78774.1"/>
    <property type="molecule type" value="Genomic_DNA"/>
</dbReference>
<evidence type="ECO:0000313" key="1">
    <source>
        <dbReference type="EMBL" id="OBZ78774.1"/>
    </source>
</evidence>
<organism evidence="1 2">
    <name type="scientific">Grifola frondosa</name>
    <name type="common">Maitake</name>
    <name type="synonym">Polyporus frondosus</name>
    <dbReference type="NCBI Taxonomy" id="5627"/>
    <lineage>
        <taxon>Eukaryota</taxon>
        <taxon>Fungi</taxon>
        <taxon>Dikarya</taxon>
        <taxon>Basidiomycota</taxon>
        <taxon>Agaricomycotina</taxon>
        <taxon>Agaricomycetes</taxon>
        <taxon>Polyporales</taxon>
        <taxon>Grifolaceae</taxon>
        <taxon>Grifola</taxon>
    </lineage>
</organism>
<reference evidence="1 2" key="1">
    <citation type="submission" date="2016-03" db="EMBL/GenBank/DDBJ databases">
        <title>Whole genome sequencing of Grifola frondosa 9006-11.</title>
        <authorList>
            <person name="Min B."/>
            <person name="Park H."/>
            <person name="Kim J.-G."/>
            <person name="Cho H."/>
            <person name="Oh Y.-L."/>
            <person name="Kong W.-S."/>
            <person name="Choi I.-G."/>
        </authorList>
    </citation>
    <scope>NUCLEOTIDE SEQUENCE [LARGE SCALE GENOMIC DNA]</scope>
    <source>
        <strain evidence="1 2">9006-11</strain>
    </source>
</reference>
<sequence length="74" mass="8008">MHPPHASLLTLLGHRSGLESHALGPSSTTRIIPVDERRNPWFFIEARGATEESTSFPTCLTSSFHGLSGHAEGL</sequence>
<name>A0A1C7MUU3_GRIFR</name>
<gene>
    <name evidence="1" type="ORF">A0H81_00047</name>
</gene>
<comment type="caution">
    <text evidence="1">The sequence shown here is derived from an EMBL/GenBank/DDBJ whole genome shotgun (WGS) entry which is preliminary data.</text>
</comment>
<keyword evidence="2" id="KW-1185">Reference proteome</keyword>
<dbReference type="Proteomes" id="UP000092993">
    <property type="component" value="Unassembled WGS sequence"/>
</dbReference>
<evidence type="ECO:0000313" key="2">
    <source>
        <dbReference type="Proteomes" id="UP000092993"/>
    </source>
</evidence>
<protein>
    <submittedName>
        <fullName evidence="1">Uncharacterized protein</fullName>
    </submittedName>
</protein>
<accession>A0A1C7MUU3</accession>
<proteinExistence type="predicted"/>
<dbReference type="AlphaFoldDB" id="A0A1C7MUU3"/>